<protein>
    <submittedName>
        <fullName evidence="2">Membrane protein</fullName>
    </submittedName>
</protein>
<dbReference type="Proteomes" id="UP001156691">
    <property type="component" value="Unassembled WGS sequence"/>
</dbReference>
<feature type="transmembrane region" description="Helical" evidence="1">
    <location>
        <begin position="100"/>
        <end position="119"/>
    </location>
</feature>
<name>A0ABQ5W2A5_9HYPH</name>
<keyword evidence="1" id="KW-0472">Membrane</keyword>
<evidence type="ECO:0000256" key="1">
    <source>
        <dbReference type="SAM" id="Phobius"/>
    </source>
</evidence>
<dbReference type="Pfam" id="PF03729">
    <property type="entry name" value="DUF308"/>
    <property type="match status" value="1"/>
</dbReference>
<proteinExistence type="predicted"/>
<reference evidence="3" key="1">
    <citation type="journal article" date="2019" name="Int. J. Syst. Evol. Microbiol.">
        <title>The Global Catalogue of Microorganisms (GCM) 10K type strain sequencing project: providing services to taxonomists for standard genome sequencing and annotation.</title>
        <authorList>
            <consortium name="The Broad Institute Genomics Platform"/>
            <consortium name="The Broad Institute Genome Sequencing Center for Infectious Disease"/>
            <person name="Wu L."/>
            <person name="Ma J."/>
        </authorList>
    </citation>
    <scope>NUCLEOTIDE SEQUENCE [LARGE SCALE GENOMIC DNA]</scope>
    <source>
        <strain evidence="3">NBRC 112416</strain>
    </source>
</reference>
<gene>
    <name evidence="2" type="ORF">GCM10010862_11950</name>
</gene>
<keyword evidence="1" id="KW-0812">Transmembrane</keyword>
<keyword evidence="3" id="KW-1185">Reference proteome</keyword>
<feature type="transmembrane region" description="Helical" evidence="1">
    <location>
        <begin position="157"/>
        <end position="182"/>
    </location>
</feature>
<evidence type="ECO:0000313" key="2">
    <source>
        <dbReference type="EMBL" id="GLQ53936.1"/>
    </source>
</evidence>
<keyword evidence="1" id="KW-1133">Transmembrane helix</keyword>
<organism evidence="2 3">
    <name type="scientific">Devosia nitrariae</name>
    <dbReference type="NCBI Taxonomy" id="2071872"/>
    <lineage>
        <taxon>Bacteria</taxon>
        <taxon>Pseudomonadati</taxon>
        <taxon>Pseudomonadota</taxon>
        <taxon>Alphaproteobacteria</taxon>
        <taxon>Hyphomicrobiales</taxon>
        <taxon>Devosiaceae</taxon>
        <taxon>Devosia</taxon>
    </lineage>
</organism>
<sequence length="190" mass="20300">MTTIDDFARSTQDRWLTSYYLSRAAFSAAWVASALTLGQHYAVPGAILLVIYPFWDAGANYVDAVRNGGLARNRTQAFNVFVSLATTVAVLVALQIGLNTVLTVFGAWAILSGLLQLGTAVRRWKSSGAQWAMALSGGQSALAGAFFVVQAQQPVPAVIPVIAGYAAFGAVYFLVSAISLVIGRRLRKQR</sequence>
<evidence type="ECO:0000313" key="3">
    <source>
        <dbReference type="Proteomes" id="UP001156691"/>
    </source>
</evidence>
<dbReference type="EMBL" id="BSNS01000007">
    <property type="protein sequence ID" value="GLQ53936.1"/>
    <property type="molecule type" value="Genomic_DNA"/>
</dbReference>
<comment type="caution">
    <text evidence="2">The sequence shown here is derived from an EMBL/GenBank/DDBJ whole genome shotgun (WGS) entry which is preliminary data.</text>
</comment>
<feature type="transmembrane region" description="Helical" evidence="1">
    <location>
        <begin position="28"/>
        <end position="55"/>
    </location>
</feature>
<dbReference type="RefSeq" id="WP_284339388.1">
    <property type="nucleotide sequence ID" value="NZ_BSNS01000007.1"/>
</dbReference>
<accession>A0ABQ5W2A5</accession>
<feature type="transmembrane region" description="Helical" evidence="1">
    <location>
        <begin position="131"/>
        <end position="151"/>
    </location>
</feature>
<feature type="transmembrane region" description="Helical" evidence="1">
    <location>
        <begin position="76"/>
        <end position="94"/>
    </location>
</feature>
<dbReference type="InterPro" id="IPR005325">
    <property type="entry name" value="DUF308_memb"/>
</dbReference>